<feature type="compositionally biased region" description="Polar residues" evidence="1">
    <location>
        <begin position="92"/>
        <end position="119"/>
    </location>
</feature>
<reference evidence="3 4" key="1">
    <citation type="submission" date="2020-03" db="EMBL/GenBank/DDBJ databases">
        <title>Draft Genome Sequence of 2-Methylisoborneol Producing Pseudanabaena yagii Strain GIHE-NHR1 Isolated from North Han River in South Korea.</title>
        <authorList>
            <person name="Jeong J."/>
        </authorList>
    </citation>
    <scope>NUCLEOTIDE SEQUENCE [LARGE SCALE GENOMIC DNA]</scope>
    <source>
        <strain evidence="3 4">GIHE-NHR1</strain>
    </source>
</reference>
<dbReference type="EMBL" id="JAAVJL010000001">
    <property type="protein sequence ID" value="NMF59107.1"/>
    <property type="molecule type" value="Genomic_DNA"/>
</dbReference>
<gene>
    <name evidence="3" type="ORF">HC246_14070</name>
</gene>
<keyword evidence="2" id="KW-0732">Signal</keyword>
<evidence type="ECO:0000313" key="4">
    <source>
        <dbReference type="Proteomes" id="UP000738376"/>
    </source>
</evidence>
<evidence type="ECO:0000256" key="1">
    <source>
        <dbReference type="SAM" id="MobiDB-lite"/>
    </source>
</evidence>
<protein>
    <submittedName>
        <fullName evidence="3">Uncharacterized protein</fullName>
    </submittedName>
</protein>
<proteinExistence type="predicted"/>
<comment type="caution">
    <text evidence="3">The sequence shown here is derived from an EMBL/GenBank/DDBJ whole genome shotgun (WGS) entry which is preliminary data.</text>
</comment>
<feature type="chain" id="PRO_5046168143" evidence="2">
    <location>
        <begin position="29"/>
        <end position="125"/>
    </location>
</feature>
<accession>A0ABX1LSH2</accession>
<dbReference type="Proteomes" id="UP000738376">
    <property type="component" value="Unassembled WGS sequence"/>
</dbReference>
<name>A0ABX1LSH2_9CYAN</name>
<feature type="region of interest" description="Disordered" evidence="1">
    <location>
        <begin position="92"/>
        <end position="125"/>
    </location>
</feature>
<dbReference type="RefSeq" id="WP_169363923.1">
    <property type="nucleotide sequence ID" value="NZ_JAAVJL010000001.1"/>
</dbReference>
<sequence>MNKYYQYISQVSMVAILAIAGAASPVWAQQQDSLQPHKGDAERLRPAQGQPIVPTNTDQFSLERDLPNSNLKIQNINLEVEAIQPVIPGNYNASPQKVNRSGTFSSDPLNAVQIFQESGTSRREK</sequence>
<organism evidence="3 4">
    <name type="scientific">Pseudanabaena yagii GIHE-NHR1</name>
    <dbReference type="NCBI Taxonomy" id="2722753"/>
    <lineage>
        <taxon>Bacteria</taxon>
        <taxon>Bacillati</taxon>
        <taxon>Cyanobacteriota</taxon>
        <taxon>Cyanophyceae</taxon>
        <taxon>Pseudanabaenales</taxon>
        <taxon>Pseudanabaenaceae</taxon>
        <taxon>Pseudanabaena</taxon>
        <taxon>Pseudanabaena yagii</taxon>
    </lineage>
</organism>
<keyword evidence="4" id="KW-1185">Reference proteome</keyword>
<feature type="region of interest" description="Disordered" evidence="1">
    <location>
        <begin position="29"/>
        <end position="53"/>
    </location>
</feature>
<evidence type="ECO:0000256" key="2">
    <source>
        <dbReference type="SAM" id="SignalP"/>
    </source>
</evidence>
<feature type="compositionally biased region" description="Basic and acidic residues" evidence="1">
    <location>
        <begin position="35"/>
        <end position="45"/>
    </location>
</feature>
<evidence type="ECO:0000313" key="3">
    <source>
        <dbReference type="EMBL" id="NMF59107.1"/>
    </source>
</evidence>
<feature type="signal peptide" evidence="2">
    <location>
        <begin position="1"/>
        <end position="28"/>
    </location>
</feature>